<organism evidence="6 7">
    <name type="scientific">Marinobacter halodurans</name>
    <dbReference type="NCBI Taxonomy" id="2528979"/>
    <lineage>
        <taxon>Bacteria</taxon>
        <taxon>Pseudomonadati</taxon>
        <taxon>Pseudomonadota</taxon>
        <taxon>Gammaproteobacteria</taxon>
        <taxon>Pseudomonadales</taxon>
        <taxon>Marinobacteraceae</taxon>
        <taxon>Marinobacter</taxon>
    </lineage>
</organism>
<protein>
    <submittedName>
        <fullName evidence="6">Non-ribosomal peptide synthetase</fullName>
    </submittedName>
</protein>
<sequence length="834" mass="91653">AVVKDTAAGQRLVGYVSGEDLDERRIKATLRERLPEYMVPSHIVTLERLPQLPNGKLDRNALPEPTAPAEQQAAPQGERETLLAELWQAVLGIEGISRGDSFFELGGDSIQSLGLITRLRQAGWHLTPKTVFLKPQLAEMAAALETAVNEADAPARVEGELPLTPIQHHFFEQPLRDEAHWNQSLLLKVTQPLDAGRLQQAVQVLVEHHDSLRLGFRRQAGHWQAFYRPSESADRLLRVVDLADAGAVTAACDAVQRSFDLERGPLAGVLLINLLDGEQRLLLSVHHLLIDGVSWRILLDDLTRIYQQIEAGQPADPGLRSASYQRWADHLAANAASGAWLSEVDYWATLGSVDEAWPVDNPDGRRVQADARHVEWRLPVGQTRRLLRETLAARDAGMDDLLLAALAEGLRTWGDLDNPLVAVEGHGREPLDDRLDLSRTLGWFTSLYPLRLPSTGEPDRTLARIREARAAVPGKGLGFGALRYLAEPEIRSRLAQVPEPRLAFNYLGQVDGHLGDDRFQPADESPGDLVHPWSPLSRELEINGQIHRGQLVLNARYSGQRYRPRTVERLLAAMGEALKTLIRTPSATTDVTAKVQSDGASLDPRVRLGGSADATGTLFCPHPVSGTVVGYYPLARQLADDWTVWGLQNRQILDAGWHDTSLAAMARDYVRILLEQQPTGPYHLLGWSMGGTLALEMASLLERLGKRVAFVGLIDGYVPGAGEARAVADAAPVPDGVGDDQWQQLLAVERHMRTLARTHDSVRPVRAPVHAWWASQSPENNAHAEHILARSLGQPLATSVWLETDHLGIVREPAFIGALAELLGRFSLAAQAPA</sequence>
<dbReference type="InterPro" id="IPR023213">
    <property type="entry name" value="CAT-like_dom_sf"/>
</dbReference>
<dbReference type="InterPro" id="IPR045851">
    <property type="entry name" value="AMP-bd_C_sf"/>
</dbReference>
<dbReference type="PANTHER" id="PTHR45398">
    <property type="match status" value="1"/>
</dbReference>
<feature type="non-terminal residue" evidence="6">
    <location>
        <position position="1"/>
    </location>
</feature>
<dbReference type="SUPFAM" id="SSF56801">
    <property type="entry name" value="Acetyl-CoA synthetase-like"/>
    <property type="match status" value="1"/>
</dbReference>
<dbReference type="InterPro" id="IPR001031">
    <property type="entry name" value="Thioesterase"/>
</dbReference>
<dbReference type="InterPro" id="IPR009081">
    <property type="entry name" value="PP-bd_ACP"/>
</dbReference>
<dbReference type="InterPro" id="IPR029058">
    <property type="entry name" value="AB_hydrolase_fold"/>
</dbReference>
<keyword evidence="2" id="KW-0596">Phosphopantetheine</keyword>
<evidence type="ECO:0000256" key="4">
    <source>
        <dbReference type="SAM" id="MobiDB-lite"/>
    </source>
</evidence>
<dbReference type="SMART" id="SM00823">
    <property type="entry name" value="PKS_PP"/>
    <property type="match status" value="1"/>
</dbReference>
<accession>A0ABY1ZJZ4</accession>
<dbReference type="InterPro" id="IPR025110">
    <property type="entry name" value="AMP-bd_C"/>
</dbReference>
<dbReference type="Proteomes" id="UP000313645">
    <property type="component" value="Unassembled WGS sequence"/>
</dbReference>
<name>A0ABY1ZJZ4_9GAMM</name>
<dbReference type="Gene3D" id="3.30.300.30">
    <property type="match status" value="1"/>
</dbReference>
<dbReference type="SUPFAM" id="SSF47336">
    <property type="entry name" value="ACP-like"/>
    <property type="match status" value="1"/>
</dbReference>
<dbReference type="CDD" id="cd19534">
    <property type="entry name" value="E_NRPS"/>
    <property type="match status" value="1"/>
</dbReference>
<dbReference type="Gene3D" id="1.10.1200.10">
    <property type="entry name" value="ACP-like"/>
    <property type="match status" value="1"/>
</dbReference>
<comment type="caution">
    <text evidence="6">The sequence shown here is derived from an EMBL/GenBank/DDBJ whole genome shotgun (WGS) entry which is preliminary data.</text>
</comment>
<evidence type="ECO:0000256" key="2">
    <source>
        <dbReference type="ARBA" id="ARBA00022450"/>
    </source>
</evidence>
<dbReference type="Pfam" id="PF00975">
    <property type="entry name" value="Thioesterase"/>
    <property type="match status" value="1"/>
</dbReference>
<feature type="compositionally biased region" description="Low complexity" evidence="4">
    <location>
        <begin position="63"/>
        <end position="76"/>
    </location>
</feature>
<evidence type="ECO:0000256" key="3">
    <source>
        <dbReference type="ARBA" id="ARBA00022553"/>
    </source>
</evidence>
<dbReference type="InterPro" id="IPR036736">
    <property type="entry name" value="ACP-like_sf"/>
</dbReference>
<dbReference type="Pfam" id="PF00668">
    <property type="entry name" value="Condensation"/>
    <property type="match status" value="1"/>
</dbReference>
<dbReference type="EMBL" id="SJDL01000037">
    <property type="protein sequence ID" value="TBW50007.1"/>
    <property type="molecule type" value="Genomic_DNA"/>
</dbReference>
<dbReference type="Gene3D" id="3.30.559.30">
    <property type="entry name" value="Nonribosomal peptide synthetase, condensation domain"/>
    <property type="match status" value="1"/>
</dbReference>
<dbReference type="SUPFAM" id="SSF52777">
    <property type="entry name" value="CoA-dependent acyltransferases"/>
    <property type="match status" value="2"/>
</dbReference>
<dbReference type="InterPro" id="IPR020802">
    <property type="entry name" value="TesA-like"/>
</dbReference>
<comment type="cofactor">
    <cofactor evidence="1">
        <name>pantetheine 4'-phosphate</name>
        <dbReference type="ChEBI" id="CHEBI:47942"/>
    </cofactor>
</comment>
<dbReference type="PROSITE" id="PS00012">
    <property type="entry name" value="PHOSPHOPANTETHEINE"/>
    <property type="match status" value="1"/>
</dbReference>
<dbReference type="PANTHER" id="PTHR45398:SF1">
    <property type="entry name" value="ENZYME, PUTATIVE (JCVI)-RELATED"/>
    <property type="match status" value="1"/>
</dbReference>
<dbReference type="Pfam" id="PF00550">
    <property type="entry name" value="PP-binding"/>
    <property type="match status" value="1"/>
</dbReference>
<proteinExistence type="predicted"/>
<reference evidence="6 7" key="1">
    <citation type="submission" date="2019-02" db="EMBL/GenBank/DDBJ databases">
        <title>Marinobacter halodurans sp. nov., a marine bacterium isolated from sea tidal flat.</title>
        <authorList>
            <person name="Yoo Y."/>
            <person name="Lee D.W."/>
            <person name="Kim B.S."/>
            <person name="Kim J.-J."/>
        </authorList>
    </citation>
    <scope>NUCLEOTIDE SEQUENCE [LARGE SCALE GENOMIC DNA]</scope>
    <source>
        <strain evidence="6 7">YJ-S3-2</strain>
    </source>
</reference>
<keyword evidence="3" id="KW-0597">Phosphoprotein</keyword>
<dbReference type="InterPro" id="IPR010060">
    <property type="entry name" value="NRPS_synth"/>
</dbReference>
<feature type="region of interest" description="Disordered" evidence="4">
    <location>
        <begin position="54"/>
        <end position="78"/>
    </location>
</feature>
<feature type="domain" description="Carrier" evidence="5">
    <location>
        <begin position="74"/>
        <end position="148"/>
    </location>
</feature>
<dbReference type="InterPro" id="IPR006162">
    <property type="entry name" value="Ppantetheine_attach_site"/>
</dbReference>
<dbReference type="Pfam" id="PF13193">
    <property type="entry name" value="AMP-binding_C"/>
    <property type="match status" value="1"/>
</dbReference>
<dbReference type="Gene3D" id="3.30.559.10">
    <property type="entry name" value="Chloramphenicol acetyltransferase-like domain"/>
    <property type="match status" value="1"/>
</dbReference>
<dbReference type="SUPFAM" id="SSF53474">
    <property type="entry name" value="alpha/beta-Hydrolases"/>
    <property type="match status" value="1"/>
</dbReference>
<dbReference type="NCBIfam" id="TIGR01720">
    <property type="entry name" value="NRPS-para261"/>
    <property type="match status" value="1"/>
</dbReference>
<evidence type="ECO:0000259" key="5">
    <source>
        <dbReference type="PROSITE" id="PS50075"/>
    </source>
</evidence>
<dbReference type="Gene3D" id="3.40.50.1820">
    <property type="entry name" value="alpha/beta hydrolase"/>
    <property type="match status" value="1"/>
</dbReference>
<evidence type="ECO:0000256" key="1">
    <source>
        <dbReference type="ARBA" id="ARBA00001957"/>
    </source>
</evidence>
<dbReference type="SMART" id="SM00824">
    <property type="entry name" value="PKS_TE"/>
    <property type="match status" value="1"/>
</dbReference>
<evidence type="ECO:0000313" key="6">
    <source>
        <dbReference type="EMBL" id="TBW50007.1"/>
    </source>
</evidence>
<evidence type="ECO:0000313" key="7">
    <source>
        <dbReference type="Proteomes" id="UP000313645"/>
    </source>
</evidence>
<dbReference type="RefSeq" id="WP_242674526.1">
    <property type="nucleotide sequence ID" value="NZ_SJDL01000037.1"/>
</dbReference>
<dbReference type="InterPro" id="IPR020806">
    <property type="entry name" value="PKS_PP-bd"/>
</dbReference>
<gene>
    <name evidence="6" type="ORF">EZI54_18980</name>
</gene>
<dbReference type="InterPro" id="IPR001242">
    <property type="entry name" value="Condensation_dom"/>
</dbReference>
<keyword evidence="7" id="KW-1185">Reference proteome</keyword>
<dbReference type="PROSITE" id="PS50075">
    <property type="entry name" value="CARRIER"/>
    <property type="match status" value="1"/>
</dbReference>